<sequence>MLPKDLSKGMQYDTSHMANYFREKSTEAKIDPKPPGISQPRLGNRNHCISHPLWLCCARNGSNEEKILVFNHYGIPLPKAVTGSSTASPENKATDLSRQLEDLSVSGKVTELVFTTSLNSTEPKETNLDQDLHLLDSPSQNEDETQMKVELDVVSSEPTKVQTASKMVALARFVAQPNVYATLEDVSPDVGLKKPVEQFVRREMYTQRWHRSDVNANASYSCSSETAFSTEFRNKLSALYDIGELGKFFSDSCHISM</sequence>
<proteinExistence type="predicted"/>
<evidence type="ECO:0000313" key="2">
    <source>
        <dbReference type="WBParaSite" id="ACRNAN_scaffold21365.g20894.t1"/>
    </source>
</evidence>
<dbReference type="AlphaFoldDB" id="A0A914DAJ7"/>
<accession>A0A914DAJ7</accession>
<protein>
    <submittedName>
        <fullName evidence="2">Uncharacterized protein</fullName>
    </submittedName>
</protein>
<keyword evidence="1" id="KW-1185">Reference proteome</keyword>
<reference evidence="2" key="1">
    <citation type="submission" date="2022-11" db="UniProtKB">
        <authorList>
            <consortium name="WormBaseParasite"/>
        </authorList>
    </citation>
    <scope>IDENTIFICATION</scope>
</reference>
<evidence type="ECO:0000313" key="1">
    <source>
        <dbReference type="Proteomes" id="UP000887540"/>
    </source>
</evidence>
<organism evidence="1 2">
    <name type="scientific">Acrobeloides nanus</name>
    <dbReference type="NCBI Taxonomy" id="290746"/>
    <lineage>
        <taxon>Eukaryota</taxon>
        <taxon>Metazoa</taxon>
        <taxon>Ecdysozoa</taxon>
        <taxon>Nematoda</taxon>
        <taxon>Chromadorea</taxon>
        <taxon>Rhabditida</taxon>
        <taxon>Tylenchina</taxon>
        <taxon>Cephalobomorpha</taxon>
        <taxon>Cephaloboidea</taxon>
        <taxon>Cephalobidae</taxon>
        <taxon>Acrobeloides</taxon>
    </lineage>
</organism>
<name>A0A914DAJ7_9BILA</name>
<dbReference type="Proteomes" id="UP000887540">
    <property type="component" value="Unplaced"/>
</dbReference>
<dbReference type="WBParaSite" id="ACRNAN_scaffold21365.g20894.t1">
    <property type="protein sequence ID" value="ACRNAN_scaffold21365.g20894.t1"/>
    <property type="gene ID" value="ACRNAN_scaffold21365.g20894"/>
</dbReference>